<evidence type="ECO:0000313" key="4">
    <source>
        <dbReference type="Proteomes" id="UP000703295"/>
    </source>
</evidence>
<evidence type="ECO:0000256" key="1">
    <source>
        <dbReference type="SAM" id="MobiDB-lite"/>
    </source>
</evidence>
<feature type="signal peptide" evidence="2">
    <location>
        <begin position="1"/>
        <end position="22"/>
    </location>
</feature>
<feature type="region of interest" description="Disordered" evidence="1">
    <location>
        <begin position="181"/>
        <end position="301"/>
    </location>
</feature>
<name>A0ABS2EU41_9BACE</name>
<keyword evidence="2" id="KW-0732">Signal</keyword>
<feature type="compositionally biased region" description="Low complexity" evidence="1">
    <location>
        <begin position="255"/>
        <end position="269"/>
    </location>
</feature>
<feature type="compositionally biased region" description="Basic and acidic residues" evidence="1">
    <location>
        <begin position="286"/>
        <end position="301"/>
    </location>
</feature>
<accession>A0ABS2EU41</accession>
<feature type="chain" id="PRO_5045912980" description="DUF3575 domain-containing protein" evidence="2">
    <location>
        <begin position="23"/>
        <end position="301"/>
    </location>
</feature>
<dbReference type="RefSeq" id="WP_204475003.1">
    <property type="nucleotide sequence ID" value="NZ_JACJJW010000007.1"/>
</dbReference>
<organism evidence="3 4">
    <name type="scientific">Bacteroides mediterraneensis</name>
    <dbReference type="NCBI Taxonomy" id="1841856"/>
    <lineage>
        <taxon>Bacteria</taxon>
        <taxon>Pseudomonadati</taxon>
        <taxon>Bacteroidota</taxon>
        <taxon>Bacteroidia</taxon>
        <taxon>Bacteroidales</taxon>
        <taxon>Bacteroidaceae</taxon>
        <taxon>Bacteroides</taxon>
    </lineage>
</organism>
<feature type="compositionally biased region" description="Basic and acidic residues" evidence="1">
    <location>
        <begin position="235"/>
        <end position="254"/>
    </location>
</feature>
<dbReference type="Proteomes" id="UP000703295">
    <property type="component" value="Unassembled WGS sequence"/>
</dbReference>
<feature type="compositionally biased region" description="Polar residues" evidence="1">
    <location>
        <begin position="271"/>
        <end position="283"/>
    </location>
</feature>
<keyword evidence="4" id="KW-1185">Reference proteome</keyword>
<sequence length="301" mass="35601">MRTRTFFLCLLAFCLTTVSSYASGWGDFRLNARFLTDRMAFELHLSTDQYNDLYEINYDFLNNVDPYLSGIAIADSRALDAYYRYLDERNDDLRWVLSNAEYVRFMGIEYFFRPIYAVNSVCYLRIYQVYPNRNYFYFGPPRHYLTYRGGHCRAHFGGASFYRRNYPLRYHHPVYSRPCRISPQLRPKDFARPKPGNRPPKVNHWTSAPRPGHQPVANGRPEYRSVQKPNNRPQARPEARPQKRPESQTQRRPETAPQRRPATRPQARPNKGTTVKSAQSRSRQNQRKEVSNDRKSLSKRL</sequence>
<evidence type="ECO:0008006" key="5">
    <source>
        <dbReference type="Google" id="ProtNLM"/>
    </source>
</evidence>
<proteinExistence type="predicted"/>
<dbReference type="EMBL" id="JACJJW010000007">
    <property type="protein sequence ID" value="MBM6757894.1"/>
    <property type="molecule type" value="Genomic_DNA"/>
</dbReference>
<evidence type="ECO:0000313" key="3">
    <source>
        <dbReference type="EMBL" id="MBM6757894.1"/>
    </source>
</evidence>
<protein>
    <recommendedName>
        <fullName evidence="5">DUF3575 domain-containing protein</fullName>
    </recommendedName>
</protein>
<gene>
    <name evidence="3" type="ORF">H6A31_04180</name>
</gene>
<comment type="caution">
    <text evidence="3">The sequence shown here is derived from an EMBL/GenBank/DDBJ whole genome shotgun (WGS) entry which is preliminary data.</text>
</comment>
<evidence type="ECO:0000256" key="2">
    <source>
        <dbReference type="SAM" id="SignalP"/>
    </source>
</evidence>
<reference evidence="3 4" key="1">
    <citation type="journal article" date="2021" name="Sci. Rep.">
        <title>The distribution of antibiotic resistance genes in chicken gut microbiota commensals.</title>
        <authorList>
            <person name="Juricova H."/>
            <person name="Matiasovicova J."/>
            <person name="Kubasova T."/>
            <person name="Cejkova D."/>
            <person name="Rychlik I."/>
        </authorList>
    </citation>
    <scope>NUCLEOTIDE SEQUENCE [LARGE SCALE GENOMIC DNA]</scope>
    <source>
        <strain evidence="3 4">An801</strain>
    </source>
</reference>